<dbReference type="EMBL" id="CP129968">
    <property type="protein sequence ID" value="WKK80407.2"/>
    <property type="molecule type" value="Genomic_DNA"/>
</dbReference>
<evidence type="ECO:0000313" key="4">
    <source>
        <dbReference type="EMBL" id="WKK80395.2"/>
    </source>
</evidence>
<protein>
    <submittedName>
        <fullName evidence="4">Helix-turn-helix transcriptional regulator</fullName>
    </submittedName>
</protein>
<proteinExistence type="predicted"/>
<evidence type="ECO:0000313" key="3">
    <source>
        <dbReference type="EMBL" id="WKK80382.2"/>
    </source>
</evidence>
<dbReference type="EMBL" id="CP129968">
    <property type="protein sequence ID" value="WKK80419.2"/>
    <property type="molecule type" value="Genomic_DNA"/>
</dbReference>
<dbReference type="InterPro" id="IPR010982">
    <property type="entry name" value="Lambda_DNA-bd_dom_sf"/>
</dbReference>
<dbReference type="InterPro" id="IPR001387">
    <property type="entry name" value="Cro/C1-type_HTH"/>
</dbReference>
<dbReference type="KEGG" id="marp:QYS47_25090"/>
<evidence type="ECO:0000256" key="1">
    <source>
        <dbReference type="ARBA" id="ARBA00023125"/>
    </source>
</evidence>
<dbReference type="RefSeq" id="WP_322346153.1">
    <property type="nucleotide sequence ID" value="NZ_CP129968.2"/>
</dbReference>
<dbReference type="InterPro" id="IPR049639">
    <property type="entry name" value="RstR"/>
</dbReference>
<evidence type="ECO:0000313" key="6">
    <source>
        <dbReference type="EMBL" id="WKK80419.2"/>
    </source>
</evidence>
<dbReference type="GO" id="GO:0003677">
    <property type="term" value="F:DNA binding"/>
    <property type="evidence" value="ECO:0007669"/>
    <property type="project" value="UniProtKB-KW"/>
</dbReference>
<dbReference type="NCBIfam" id="NF041951">
    <property type="entry name" value="phage_RstR"/>
    <property type="match status" value="1"/>
</dbReference>
<dbReference type="PANTHER" id="PTHR46558:SF11">
    <property type="entry name" value="HTH-TYPE TRANSCRIPTIONAL REGULATOR XRE"/>
    <property type="match status" value="1"/>
</dbReference>
<dbReference type="AlphaFoldDB" id="A0AA49GGD3"/>
<dbReference type="PANTHER" id="PTHR46558">
    <property type="entry name" value="TRACRIPTIONAL REGULATORY PROTEIN-RELATED-RELATED"/>
    <property type="match status" value="1"/>
</dbReference>
<name>A0AA49GGD3_9BACT</name>
<accession>A0AA49GGD3</accession>
<dbReference type="Pfam" id="PF01381">
    <property type="entry name" value="HTH_3"/>
    <property type="match status" value="1"/>
</dbReference>
<dbReference type="SMART" id="SM00530">
    <property type="entry name" value="HTH_XRE"/>
    <property type="match status" value="1"/>
</dbReference>
<dbReference type="Gene3D" id="1.10.260.40">
    <property type="entry name" value="lambda repressor-like DNA-binding domains"/>
    <property type="match status" value="1"/>
</dbReference>
<dbReference type="EMBL" id="CP129968">
    <property type="protein sequence ID" value="WKK80382.2"/>
    <property type="molecule type" value="Genomic_DNA"/>
</dbReference>
<feature type="domain" description="HTH cro/C1-type" evidence="2">
    <location>
        <begin position="7"/>
        <end position="61"/>
    </location>
</feature>
<dbReference type="Proteomes" id="UP001232019">
    <property type="component" value="Chromosome"/>
</dbReference>
<sequence>MTLGNHIATLRKNKKISQQELGKLAGTSGDLIGRYERDEVKPSIDVVIKIADALNVSLDFLVGKTDLELDTDALKRLELISKLPQEEKKQLLHVIDALLRDFNAKKAYAL</sequence>
<evidence type="ECO:0000313" key="5">
    <source>
        <dbReference type="EMBL" id="WKK80407.2"/>
    </source>
</evidence>
<dbReference type="PROSITE" id="PS50943">
    <property type="entry name" value="HTH_CROC1"/>
    <property type="match status" value="1"/>
</dbReference>
<dbReference type="KEGG" id="marp:QYS47_25155"/>
<gene>
    <name evidence="3" type="ORF">QYS47_25020</name>
    <name evidence="4" type="ORF">QYS47_25090</name>
    <name evidence="5" type="ORF">QYS47_25155</name>
    <name evidence="6" type="ORF">QYS47_25225</name>
</gene>
<dbReference type="EMBL" id="CP129968">
    <property type="protein sequence ID" value="WKK80395.2"/>
    <property type="molecule type" value="Genomic_DNA"/>
</dbReference>
<dbReference type="CDD" id="cd00093">
    <property type="entry name" value="HTH_XRE"/>
    <property type="match status" value="1"/>
</dbReference>
<organism evidence="4">
    <name type="scientific">Marivirga arenosa</name>
    <dbReference type="NCBI Taxonomy" id="3059076"/>
    <lineage>
        <taxon>Bacteria</taxon>
        <taxon>Pseudomonadati</taxon>
        <taxon>Bacteroidota</taxon>
        <taxon>Cytophagia</taxon>
        <taxon>Cytophagales</taxon>
        <taxon>Marivirgaceae</taxon>
        <taxon>Marivirga</taxon>
    </lineage>
</organism>
<dbReference type="SUPFAM" id="SSF47413">
    <property type="entry name" value="lambda repressor-like DNA-binding domains"/>
    <property type="match status" value="1"/>
</dbReference>
<dbReference type="KEGG" id="marp:QYS47_25020"/>
<keyword evidence="1" id="KW-0238">DNA-binding</keyword>
<reference evidence="4" key="1">
    <citation type="submission" date="2023-08" db="EMBL/GenBank/DDBJ databases">
        <title>Comparative genomics and taxonomic characterization of three novel marine species of genus Marivirga.</title>
        <authorList>
            <person name="Muhammad N."/>
            <person name="Kim S.-G."/>
        </authorList>
    </citation>
    <scope>NUCLEOTIDE SEQUENCE</scope>
    <source>
        <strain evidence="4">BKB1-2</strain>
    </source>
</reference>
<evidence type="ECO:0000259" key="2">
    <source>
        <dbReference type="PROSITE" id="PS50943"/>
    </source>
</evidence>
<dbReference type="KEGG" id="marp:QYS47_25225"/>